<dbReference type="AlphaFoldDB" id="A0A286GXE0"/>
<dbReference type="NCBIfam" id="TIGR01484">
    <property type="entry name" value="HAD-SF-IIB"/>
    <property type="match status" value="1"/>
</dbReference>
<protein>
    <recommendedName>
        <fullName evidence="3">HAD-superfamily hydrolase, subfamily IIB</fullName>
    </recommendedName>
</protein>
<dbReference type="RefSeq" id="WP_097184220.1">
    <property type="nucleotide sequence ID" value="NZ_OCNK01000003.1"/>
</dbReference>
<dbReference type="InterPro" id="IPR036412">
    <property type="entry name" value="HAD-like_sf"/>
</dbReference>
<evidence type="ECO:0000313" key="1">
    <source>
        <dbReference type="EMBL" id="SOE00200.1"/>
    </source>
</evidence>
<proteinExistence type="predicted"/>
<dbReference type="InterPro" id="IPR006379">
    <property type="entry name" value="HAD-SF_hydro_IIB"/>
</dbReference>
<sequence length="310" mass="32299">MTAERPKALKAYGVLADADRVVELDAAAVGSWRPKLVATDLDGTLLDSDGEVGPRTRAALEACWDAGIPVVGVTGRGPRLLESVRAALDGRGIAVLAQGGFVVDLERDEVLRTVGLPRDQAQAVIERIEAVAGELIVAVEDAAEQSEVAGPLRVQHGFDWPYPEPAHLLPRQEVLPEGAVLKVFLRSATVGQDELLARAKRVVDPVDAEVTHAGLGFIEVLPPGITKATGLAIALERYGVGFGDVLVFGDMPNDLPMIGAVAEAGGRAIAVANAHPTVRAAATGLTSGHDADGVARYLEALLFDGGPSDV</sequence>
<accession>A0A286GXE0</accession>
<gene>
    <name evidence="1" type="ORF">SAMN06272739_2450</name>
</gene>
<dbReference type="SUPFAM" id="SSF56784">
    <property type="entry name" value="HAD-like"/>
    <property type="match status" value="1"/>
</dbReference>
<dbReference type="GO" id="GO:0016791">
    <property type="term" value="F:phosphatase activity"/>
    <property type="evidence" value="ECO:0007669"/>
    <property type="project" value="TreeGrafter"/>
</dbReference>
<name>A0A286GXE0_9ACTN</name>
<keyword evidence="2" id="KW-1185">Reference proteome</keyword>
<dbReference type="InterPro" id="IPR023214">
    <property type="entry name" value="HAD_sf"/>
</dbReference>
<dbReference type="GO" id="GO:0000287">
    <property type="term" value="F:magnesium ion binding"/>
    <property type="evidence" value="ECO:0007669"/>
    <property type="project" value="TreeGrafter"/>
</dbReference>
<dbReference type="OrthoDB" id="3180855at2"/>
<dbReference type="Gene3D" id="3.40.50.1000">
    <property type="entry name" value="HAD superfamily/HAD-like"/>
    <property type="match status" value="1"/>
</dbReference>
<dbReference type="PANTHER" id="PTHR10000:SF8">
    <property type="entry name" value="HAD SUPERFAMILY HYDROLASE-LIKE, TYPE 3"/>
    <property type="match status" value="1"/>
</dbReference>
<dbReference type="PANTHER" id="PTHR10000">
    <property type="entry name" value="PHOSPHOSERINE PHOSPHATASE"/>
    <property type="match status" value="1"/>
</dbReference>
<dbReference type="Pfam" id="PF08282">
    <property type="entry name" value="Hydrolase_3"/>
    <property type="match status" value="1"/>
</dbReference>
<dbReference type="Gene3D" id="3.30.1240.10">
    <property type="match status" value="1"/>
</dbReference>
<evidence type="ECO:0008006" key="3">
    <source>
        <dbReference type="Google" id="ProtNLM"/>
    </source>
</evidence>
<dbReference type="GO" id="GO:0005829">
    <property type="term" value="C:cytosol"/>
    <property type="evidence" value="ECO:0007669"/>
    <property type="project" value="TreeGrafter"/>
</dbReference>
<dbReference type="Proteomes" id="UP000219482">
    <property type="component" value="Unassembled WGS sequence"/>
</dbReference>
<dbReference type="EMBL" id="OCNK01000003">
    <property type="protein sequence ID" value="SOE00200.1"/>
    <property type="molecule type" value="Genomic_DNA"/>
</dbReference>
<organism evidence="1 2">
    <name type="scientific">Blastococcus haudaquaticus</name>
    <dbReference type="NCBI Taxonomy" id="1938745"/>
    <lineage>
        <taxon>Bacteria</taxon>
        <taxon>Bacillati</taxon>
        <taxon>Actinomycetota</taxon>
        <taxon>Actinomycetes</taxon>
        <taxon>Geodermatophilales</taxon>
        <taxon>Geodermatophilaceae</taxon>
        <taxon>Blastococcus</taxon>
    </lineage>
</organism>
<evidence type="ECO:0000313" key="2">
    <source>
        <dbReference type="Proteomes" id="UP000219482"/>
    </source>
</evidence>
<reference evidence="2" key="1">
    <citation type="submission" date="2017-09" db="EMBL/GenBank/DDBJ databases">
        <authorList>
            <person name="Varghese N."/>
            <person name="Submissions S."/>
        </authorList>
    </citation>
    <scope>NUCLEOTIDE SEQUENCE [LARGE SCALE GENOMIC DNA]</scope>
    <source>
        <strain evidence="2">DSM 44270</strain>
    </source>
</reference>